<dbReference type="AlphaFoldDB" id="A0A165GSK6"/>
<dbReference type="OrthoDB" id="10255118at2759"/>
<dbReference type="Pfam" id="PF16969">
    <property type="entry name" value="SRP68"/>
    <property type="match status" value="2"/>
</dbReference>
<evidence type="ECO:0000256" key="5">
    <source>
        <dbReference type="ARBA" id="ARBA00022884"/>
    </source>
</evidence>
<dbReference type="STRING" id="1353952.A0A165GSK6"/>
<evidence type="ECO:0000256" key="6">
    <source>
        <dbReference type="ARBA" id="ARBA00023135"/>
    </source>
</evidence>
<dbReference type="GO" id="GO:0030942">
    <property type="term" value="F:endoplasmic reticulum signal peptide binding"/>
    <property type="evidence" value="ECO:0007669"/>
    <property type="project" value="InterPro"/>
</dbReference>
<dbReference type="GO" id="GO:0005786">
    <property type="term" value="C:signal recognition particle, endoplasmic reticulum targeting"/>
    <property type="evidence" value="ECO:0007669"/>
    <property type="project" value="UniProtKB-KW"/>
</dbReference>
<comment type="subcellular location">
    <subcellularLocation>
        <location evidence="1">Cytoplasm</location>
    </subcellularLocation>
    <subcellularLocation>
        <location evidence="2">Nucleus</location>
        <location evidence="2">Nucleolus</location>
    </subcellularLocation>
</comment>
<keyword evidence="7" id="KW-0539">Nucleus</keyword>
<feature type="region of interest" description="Disordered" evidence="10">
    <location>
        <begin position="404"/>
        <end position="440"/>
    </location>
</feature>
<reference evidence="11 12" key="1">
    <citation type="journal article" date="2016" name="Mol. Biol. Evol.">
        <title>Comparative Genomics of Early-Diverging Mushroom-Forming Fungi Provides Insights into the Origins of Lignocellulose Decay Capabilities.</title>
        <authorList>
            <person name="Nagy L.G."/>
            <person name="Riley R."/>
            <person name="Tritt A."/>
            <person name="Adam C."/>
            <person name="Daum C."/>
            <person name="Floudas D."/>
            <person name="Sun H."/>
            <person name="Yadav J.S."/>
            <person name="Pangilinan J."/>
            <person name="Larsson K.H."/>
            <person name="Matsuura K."/>
            <person name="Barry K."/>
            <person name="Labutti K."/>
            <person name="Kuo R."/>
            <person name="Ohm R.A."/>
            <person name="Bhattacharya S.S."/>
            <person name="Shirouzu T."/>
            <person name="Yoshinaga Y."/>
            <person name="Martin F.M."/>
            <person name="Grigoriev I.V."/>
            <person name="Hibbett D.S."/>
        </authorList>
    </citation>
    <scope>NUCLEOTIDE SEQUENCE [LARGE SCALE GENOMIC DNA]</scope>
    <source>
        <strain evidence="11 12">HHB12733</strain>
    </source>
</reference>
<dbReference type="GO" id="GO:0008312">
    <property type="term" value="F:7S RNA binding"/>
    <property type="evidence" value="ECO:0007669"/>
    <property type="project" value="InterPro"/>
</dbReference>
<name>A0A165GSK6_9BASI</name>
<keyword evidence="4" id="KW-0963">Cytoplasm</keyword>
<proteinExistence type="inferred from homology"/>
<evidence type="ECO:0000256" key="3">
    <source>
        <dbReference type="ARBA" id="ARBA00009352"/>
    </source>
</evidence>
<sequence length="440" mass="47124">MCRSELIPSGPSTALSVVQQERAAFGLRSHDYPRYRKHCASKLHHLRQHLHATHGKGREYKKLPAVPLGKAQDGHVLIHLFEAERAFSHAQELLASKDSPEKHHAIARFRRALHHTSSLLGYLLRLPAQAQAELGAYSLMLRARYAIAKGDEELYNPALVQLATARLLLQALADAAGSSRDVALYTSFLDSTAPEPAEAGPDDRTCLAIIKSLDAVLQSLEQMRALPLAEESAGVAQGLEGRLEYTRAKRIGYLARLYASQNSYGEALALLSRGTIYLRALASSSSSSSLASPTPELAFYPLPVPLSDALGKQLAALELRLKKEWYAATRPKPVFYDVAFNYVKQPGERVRQRAGLPAELAAGVMGVVGSAAGAAGNAAAGAGKALAGAGTKAVGKVEAAAGVGEKRQQVEEEPVAGQQGQGQGQEKGWSGYLGGWWGRK</sequence>
<keyword evidence="6" id="KW-0733">Signal recognition particle</keyword>
<evidence type="ECO:0000256" key="8">
    <source>
        <dbReference type="ARBA" id="ARBA00023274"/>
    </source>
</evidence>
<evidence type="ECO:0000256" key="10">
    <source>
        <dbReference type="SAM" id="MobiDB-lite"/>
    </source>
</evidence>
<keyword evidence="12" id="KW-1185">Reference proteome</keyword>
<accession>A0A165GSK6</accession>
<feature type="compositionally biased region" description="Gly residues" evidence="10">
    <location>
        <begin position="419"/>
        <end position="440"/>
    </location>
</feature>
<dbReference type="GO" id="GO:0006614">
    <property type="term" value="P:SRP-dependent cotranslational protein targeting to membrane"/>
    <property type="evidence" value="ECO:0007669"/>
    <property type="project" value="InterPro"/>
</dbReference>
<dbReference type="PANTHER" id="PTHR12860:SF0">
    <property type="entry name" value="SIGNAL RECOGNITION PARTICLE SUBUNIT SRP68"/>
    <property type="match status" value="1"/>
</dbReference>
<evidence type="ECO:0000256" key="1">
    <source>
        <dbReference type="ARBA" id="ARBA00004496"/>
    </source>
</evidence>
<dbReference type="Proteomes" id="UP000076842">
    <property type="component" value="Unassembled WGS sequence"/>
</dbReference>
<dbReference type="PANTHER" id="PTHR12860">
    <property type="entry name" value="SIGNAL RECOGNITION PARTICLE 68 KDA PROTEIN"/>
    <property type="match status" value="1"/>
</dbReference>
<protein>
    <recommendedName>
        <fullName evidence="9">Signal recognition particle subunit SRP68</fullName>
    </recommendedName>
</protein>
<dbReference type="GO" id="GO:0005730">
    <property type="term" value="C:nucleolus"/>
    <property type="evidence" value="ECO:0007669"/>
    <property type="project" value="UniProtKB-SubCell"/>
</dbReference>
<evidence type="ECO:0000256" key="7">
    <source>
        <dbReference type="ARBA" id="ARBA00023242"/>
    </source>
</evidence>
<evidence type="ECO:0000313" key="12">
    <source>
        <dbReference type="Proteomes" id="UP000076842"/>
    </source>
</evidence>
<evidence type="ECO:0000256" key="2">
    <source>
        <dbReference type="ARBA" id="ARBA00004604"/>
    </source>
</evidence>
<dbReference type="EMBL" id="KV423951">
    <property type="protein sequence ID" value="KZT58423.1"/>
    <property type="molecule type" value="Genomic_DNA"/>
</dbReference>
<gene>
    <name evidence="11" type="ORF">CALCODRAFT_432700</name>
</gene>
<keyword evidence="5" id="KW-0694">RNA-binding</keyword>
<dbReference type="InParanoid" id="A0A165GSK6"/>
<comment type="similarity">
    <text evidence="3">Belongs to the SRP68 family.</text>
</comment>
<organism evidence="11 12">
    <name type="scientific">Calocera cornea HHB12733</name>
    <dbReference type="NCBI Taxonomy" id="1353952"/>
    <lineage>
        <taxon>Eukaryota</taxon>
        <taxon>Fungi</taxon>
        <taxon>Dikarya</taxon>
        <taxon>Basidiomycota</taxon>
        <taxon>Agaricomycotina</taxon>
        <taxon>Dacrymycetes</taxon>
        <taxon>Dacrymycetales</taxon>
        <taxon>Dacrymycetaceae</taxon>
        <taxon>Calocera</taxon>
    </lineage>
</organism>
<dbReference type="InterPro" id="IPR038253">
    <property type="entry name" value="SRP68_N_sf"/>
</dbReference>
<evidence type="ECO:0000256" key="4">
    <source>
        <dbReference type="ARBA" id="ARBA00022490"/>
    </source>
</evidence>
<dbReference type="Gene3D" id="1.10.3450.40">
    <property type="entry name" value="Signal recognition particle, SRP68 subunit, RNA-binding domain"/>
    <property type="match status" value="1"/>
</dbReference>
<evidence type="ECO:0000313" key="11">
    <source>
        <dbReference type="EMBL" id="KZT58423.1"/>
    </source>
</evidence>
<dbReference type="InterPro" id="IPR026258">
    <property type="entry name" value="SRP68"/>
</dbReference>
<keyword evidence="8" id="KW-0687">Ribonucleoprotein</keyword>
<dbReference type="GO" id="GO:0005047">
    <property type="term" value="F:signal recognition particle binding"/>
    <property type="evidence" value="ECO:0007669"/>
    <property type="project" value="InterPro"/>
</dbReference>
<evidence type="ECO:0000256" key="9">
    <source>
        <dbReference type="ARBA" id="ARBA00029498"/>
    </source>
</evidence>